<dbReference type="Gene3D" id="3.30.9.10">
    <property type="entry name" value="D-Amino Acid Oxidase, subunit A, domain 2"/>
    <property type="match status" value="1"/>
</dbReference>
<keyword evidence="11" id="KW-1185">Reference proteome</keyword>
<dbReference type="GO" id="GO:0045944">
    <property type="term" value="P:positive regulation of transcription by RNA polymerase II"/>
    <property type="evidence" value="ECO:0007669"/>
    <property type="project" value="TreeGrafter"/>
</dbReference>
<reference evidence="10 11" key="1">
    <citation type="journal article" date="2017" name="Biotechnol. Biofuels">
        <title>Differential beta-glucosidase expression as a function of carbon source availability in Talaromyces amestolkiae: a genomic and proteomic approach.</title>
        <authorList>
            <person name="de Eugenio L.I."/>
            <person name="Mendez-Liter J.A."/>
            <person name="Nieto-Dominguez M."/>
            <person name="Alonso L."/>
            <person name="Gil-Munoz J."/>
            <person name="Barriuso J."/>
            <person name="Prieto A."/>
            <person name="Martinez M.J."/>
        </authorList>
    </citation>
    <scope>NUCLEOTIDE SEQUENCE [LARGE SCALE GENOMIC DNA]</scope>
    <source>
        <strain evidence="10 11">CIB</strain>
    </source>
</reference>
<evidence type="ECO:0000256" key="1">
    <source>
        <dbReference type="ARBA" id="ARBA00004123"/>
    </source>
</evidence>
<gene>
    <name evidence="10" type="ORF">BHQ10_006853</name>
</gene>
<dbReference type="Gene3D" id="3.50.50.60">
    <property type="entry name" value="FAD/NAD(P)-binding domain"/>
    <property type="match status" value="2"/>
</dbReference>
<comment type="caution">
    <text evidence="10">The sequence shown here is derived from an EMBL/GenBank/DDBJ whole genome shotgun (WGS) entry which is preliminary data.</text>
</comment>
<protein>
    <recommendedName>
        <fullName evidence="9">Xylanolytic transcriptional activator regulatory domain-containing protein</fullName>
    </recommendedName>
</protein>
<evidence type="ECO:0000256" key="8">
    <source>
        <dbReference type="SAM" id="MobiDB-lite"/>
    </source>
</evidence>
<dbReference type="RefSeq" id="XP_040735357.1">
    <property type="nucleotide sequence ID" value="XM_040879485.1"/>
</dbReference>
<evidence type="ECO:0000256" key="6">
    <source>
        <dbReference type="ARBA" id="ARBA00023163"/>
    </source>
</evidence>
<evidence type="ECO:0000256" key="4">
    <source>
        <dbReference type="ARBA" id="ARBA00023015"/>
    </source>
</evidence>
<dbReference type="PANTHER" id="PTHR47782:SF12">
    <property type="entry name" value="ZN(II)2CYS6 TRANSCRIPTION FACTOR (EUROFUNG)"/>
    <property type="match status" value="1"/>
</dbReference>
<dbReference type="GO" id="GO:0008270">
    <property type="term" value="F:zinc ion binding"/>
    <property type="evidence" value="ECO:0007669"/>
    <property type="project" value="InterPro"/>
</dbReference>
<dbReference type="GO" id="GO:0005634">
    <property type="term" value="C:nucleus"/>
    <property type="evidence" value="ECO:0007669"/>
    <property type="project" value="UniProtKB-SubCell"/>
</dbReference>
<comment type="subcellular location">
    <subcellularLocation>
        <location evidence="1">Nucleus</location>
    </subcellularLocation>
</comment>
<proteinExistence type="predicted"/>
<dbReference type="SUPFAM" id="SSF51905">
    <property type="entry name" value="FAD/NAD(P)-binding domain"/>
    <property type="match status" value="1"/>
</dbReference>
<sequence>MGQGVFQIFGFPKSVDYSISHWLQSVQDDPLLQHRTTPELPRSADIVIIGSGMTGTTIAQNVAKTWPEEKVVVLEARLFCSGATGRNAGHCKPDQWRGFTDYEKDFGTEQAIKISQVKDAQACYAWSASTLHPWKLAAHIMRDNIEKGINLQTNTVVTAVIRSEQYQDKWVVKTDRGDIECLKVVHASNAYSSALEPSLRGLITPCPHMCNRVTIPKDSKNLSALKGSYGILLGQDNLITINPRLNGDGAILFGGSNPGQTEFWKWLEKNPYRYIDDGMTGFDSISKAIHEFAVEELKGWSTEDIMKQEETYKNAWSGILGLTDFHSLGSYLDFQASGFALGTMDICLVEDPVTRTYRPRNYVEGLEKRVAFLENFLKQYHPDLTTSNLSEHHGSQPEYSPTPLPSAQQHIERSNHQRVNQSVSSRTKDDNIQEDDDGVEKLASKVGLLSLSAAGAEPQYLGTSSIFAFSRLINSTLRQVVAPDLATTRALDTTEDRYHRNTKHFAAPADVLRAELRKRVFWCAYVVEIQAAVMLGRPLGVPYQEIDAEYPIDIDDSCITDTELVGTPRTSPSDAPNNMTRAIHTFRIRRLLSRIHTHLYSRPDPRCFGKHSQQIDVQNIRAEIEEWRAEIPPPASHANEELVLFTTEDWYDLEYNYTILQLYRAQIIDHRAETTDGAFLDCVRAAESICQSYRRQFVGKRQSCTWTALHELFLAGLTFLHCLWTSSAAQDACGYGKANATCNDCIITLVVMAERWDAAAPYREIFIALANRTMSMMSDRIVESASRSMTSAGPENHDKEDVTEWMRIVADAGVLRGYNGLLTGLTRD</sequence>
<dbReference type="Pfam" id="PF04082">
    <property type="entry name" value="Fungal_trans"/>
    <property type="match status" value="1"/>
</dbReference>
<feature type="region of interest" description="Disordered" evidence="8">
    <location>
        <begin position="385"/>
        <end position="437"/>
    </location>
</feature>
<evidence type="ECO:0000313" key="10">
    <source>
        <dbReference type="EMBL" id="RAO70841.1"/>
    </source>
</evidence>
<evidence type="ECO:0000256" key="7">
    <source>
        <dbReference type="ARBA" id="ARBA00023242"/>
    </source>
</evidence>
<dbReference type="EMBL" id="MIKG01000013">
    <property type="protein sequence ID" value="RAO70841.1"/>
    <property type="molecule type" value="Genomic_DNA"/>
</dbReference>
<dbReference type="InterPro" id="IPR007219">
    <property type="entry name" value="XnlR_reg_dom"/>
</dbReference>
<feature type="domain" description="Xylanolytic transcriptional activator regulatory" evidence="9">
    <location>
        <begin position="469"/>
        <end position="557"/>
    </location>
</feature>
<evidence type="ECO:0000259" key="9">
    <source>
        <dbReference type="SMART" id="SM00906"/>
    </source>
</evidence>
<dbReference type="Proteomes" id="UP000249363">
    <property type="component" value="Unassembled WGS sequence"/>
</dbReference>
<dbReference type="GO" id="GO:0006351">
    <property type="term" value="P:DNA-templated transcription"/>
    <property type="evidence" value="ECO:0007669"/>
    <property type="project" value="InterPro"/>
</dbReference>
<keyword evidence="5" id="KW-0238">DNA-binding</keyword>
<keyword evidence="2" id="KW-0479">Metal-binding</keyword>
<dbReference type="OrthoDB" id="189997at2759"/>
<name>A0A364L555_TALAM</name>
<evidence type="ECO:0000256" key="3">
    <source>
        <dbReference type="ARBA" id="ARBA00022833"/>
    </source>
</evidence>
<evidence type="ECO:0000256" key="5">
    <source>
        <dbReference type="ARBA" id="ARBA00023125"/>
    </source>
</evidence>
<dbReference type="PANTHER" id="PTHR47782">
    <property type="entry name" value="ZN(II)2CYS6 TRANSCRIPTION FACTOR (EUROFUNG)-RELATED"/>
    <property type="match status" value="1"/>
</dbReference>
<dbReference type="AlphaFoldDB" id="A0A364L555"/>
<dbReference type="InterPro" id="IPR052202">
    <property type="entry name" value="Yeast_MetPath_Reg"/>
</dbReference>
<dbReference type="Pfam" id="PF01266">
    <property type="entry name" value="DAO"/>
    <property type="match status" value="2"/>
</dbReference>
<keyword evidence="3" id="KW-0862">Zinc</keyword>
<dbReference type="CDD" id="cd12148">
    <property type="entry name" value="fungal_TF_MHR"/>
    <property type="match status" value="1"/>
</dbReference>
<keyword evidence="7" id="KW-0539">Nucleus</keyword>
<dbReference type="GO" id="GO:0000981">
    <property type="term" value="F:DNA-binding transcription factor activity, RNA polymerase II-specific"/>
    <property type="evidence" value="ECO:0007669"/>
    <property type="project" value="TreeGrafter"/>
</dbReference>
<dbReference type="STRING" id="1196081.A0A364L555"/>
<keyword evidence="6" id="KW-0804">Transcription</keyword>
<dbReference type="InterPro" id="IPR006076">
    <property type="entry name" value="FAD-dep_OxRdtase"/>
</dbReference>
<accession>A0A364L555</accession>
<evidence type="ECO:0000256" key="2">
    <source>
        <dbReference type="ARBA" id="ARBA00022723"/>
    </source>
</evidence>
<dbReference type="GO" id="GO:0043565">
    <property type="term" value="F:sequence-specific DNA binding"/>
    <property type="evidence" value="ECO:0007669"/>
    <property type="project" value="TreeGrafter"/>
</dbReference>
<dbReference type="InterPro" id="IPR036188">
    <property type="entry name" value="FAD/NAD-bd_sf"/>
</dbReference>
<evidence type="ECO:0000313" key="11">
    <source>
        <dbReference type="Proteomes" id="UP000249363"/>
    </source>
</evidence>
<keyword evidence="4" id="KW-0805">Transcription regulation</keyword>
<dbReference type="SMART" id="SM00906">
    <property type="entry name" value="Fungal_trans"/>
    <property type="match status" value="1"/>
</dbReference>
<dbReference type="GeneID" id="63796069"/>
<organism evidence="10 11">
    <name type="scientific">Talaromyces amestolkiae</name>
    <dbReference type="NCBI Taxonomy" id="1196081"/>
    <lineage>
        <taxon>Eukaryota</taxon>
        <taxon>Fungi</taxon>
        <taxon>Dikarya</taxon>
        <taxon>Ascomycota</taxon>
        <taxon>Pezizomycotina</taxon>
        <taxon>Eurotiomycetes</taxon>
        <taxon>Eurotiomycetidae</taxon>
        <taxon>Eurotiales</taxon>
        <taxon>Trichocomaceae</taxon>
        <taxon>Talaromyces</taxon>
        <taxon>Talaromyces sect. Talaromyces</taxon>
    </lineage>
</organism>